<name>A0ABY5T751_9BACE</name>
<keyword evidence="2" id="KW-1185">Reference proteome</keyword>
<proteinExistence type="predicted"/>
<evidence type="ECO:0000313" key="1">
    <source>
        <dbReference type="EMBL" id="UVQ72217.1"/>
    </source>
</evidence>
<gene>
    <name evidence="1" type="ORF">NXY30_14070</name>
</gene>
<dbReference type="EMBL" id="CP103141">
    <property type="protein sequence ID" value="UVQ72217.1"/>
    <property type="molecule type" value="Genomic_DNA"/>
</dbReference>
<dbReference type="Proteomes" id="UP001060104">
    <property type="component" value="Chromosome"/>
</dbReference>
<protein>
    <submittedName>
        <fullName evidence="1">Uncharacterized protein</fullName>
    </submittedName>
</protein>
<reference evidence="1" key="1">
    <citation type="submission" date="2022-08" db="EMBL/GenBank/DDBJ databases">
        <title>Genome Sequencing of Bacteroides fragilis Group Isolates with Nanopore Technology.</title>
        <authorList>
            <person name="Tisza M.J."/>
            <person name="Smith D."/>
            <person name="Dekker J.P."/>
        </authorList>
    </citation>
    <scope>NUCLEOTIDE SEQUENCE</scope>
    <source>
        <strain evidence="1">BFG-527</strain>
    </source>
</reference>
<dbReference type="GeneID" id="69589516"/>
<organism evidence="1 2">
    <name type="scientific">Bacteroides faecis</name>
    <dbReference type="NCBI Taxonomy" id="674529"/>
    <lineage>
        <taxon>Bacteria</taxon>
        <taxon>Pseudomonadati</taxon>
        <taxon>Bacteroidota</taxon>
        <taxon>Bacteroidia</taxon>
        <taxon>Bacteroidales</taxon>
        <taxon>Bacteroidaceae</taxon>
        <taxon>Bacteroides</taxon>
    </lineage>
</organism>
<accession>A0ABY5T751</accession>
<sequence>MKIKDILLGGLVLFSACLQSCQDDELISVSEAPQSVTRSTTDAVAGLTKNAEGYWVASRRVPLVGEGRMVNDYSDALITALGTTNGFDNMLDTDLDNATYFGGIRADLLGNQIASVIDLNRVYAGGQTAGFVYKAANKKLLSATVLKGFWLKTFLNGEVQETKGGNTEGKVLELNLLGAANNDGKQSLSISTSFDKPFDEIKIGIAGVDAEVLSGLSLYYAFVGDNEVKPCTEGSTYFPKSKIHYNGLFDWGWTDAILSLQAGKLVDSDKTNGVTFGTLAGLLSDPYITVDLGKEIPAGSEIGFYTTAIDVLSIDLGGGVQLTTYDKNDKEVEEVTINSLLGISAVGGGNSMISMVITKPCSQIRIKYNGVNISLSATTIHYAFVKDPIVVDPSSYFTLANDKITGNSYQFLVPESGKVSWSLKSAPEGAKASITSNGKLIGMTVDGDYVVVATYTYKDDEGQTQTISQEVTVKRENVKMGETCDQIIDYENYGASVSTNTAGGHVLEILEKIEGAENLVDNNRDNYANYSNVLTLIGGKCLVSIKTEKSINENSEAIKTGFVMETNTTILGADVLKFFVVKLYKGGKEVATSLTAGSEVADVGLIGSESKKMRIGFKTNVSFDQIELWHAGVLDLNLKSYKLYYAYWEKVSDNCVSSDPAEACIELLTPASYGAEINYAETKAIGVANIGTSFNHLSKLLDSDKESCATVTYTEVIGKTSVAVRFNEMFGIQRQIGFIVSYPEHLADVDLLDGAKMSVYYHGNEVASSNGHQQLLDIQLIGYSDKYYYETTIPKGIAFDEVRIELPAVAGALKTVNLFGAYTRRDSNENGVPDCSEEDIGDKITYATAESEHVCYPEEVVIQVAGGKPGNDYTLICYDVNQNNKETEYTLSLNNGHFTIKDMPVGDYYIRIQGEEAAGAIHVMVHPTETTWEGSARSADWNQWSNWDRGIPWECTNVIIPTGATTYPVLDSNDKATCLNIHFEPGAELIGQAYLNYVGKAFVDVNIQSGAYQLFSAPLKDMQTGDMFVYQGDLAAWNEMRKETDESGFHTNYFKELKDTDGDLALTYGEQRINPVIYQRFYSKMVENTALTRAVSTNDPAIINQPNWSRTFNAVSTVYELGQGFAMRAGEADGANSSTCSFHFPKSHTTYHYYDLGGSTLKEETFTRKSVGRLMVENSMPSTITLTQLDNSDMFLFGNPFMAHINIQKFLDANKESIEAAYVYVNNDYQAIQANGVSTRADATTKLAPMQAMFVKTKVSGKSTVVRLSYDMLEQRTSVAGSSIRKSGFSPLYLSARVNRQTASCVVLSSNTRMGNHSKNASLLLDEEANPEVAVYTVADGKALSIHYQQTDERIPLGFYMKQVGDIQLSFESRNAAWKGWRLVDSQTGQAYGLDETVTLKSVASGSGRFYLEKEN</sequence>
<evidence type="ECO:0000313" key="2">
    <source>
        <dbReference type="Proteomes" id="UP001060104"/>
    </source>
</evidence>
<dbReference type="RefSeq" id="WP_224207103.1">
    <property type="nucleotide sequence ID" value="NZ_CP081916.1"/>
</dbReference>
<dbReference type="PROSITE" id="PS51257">
    <property type="entry name" value="PROKAR_LIPOPROTEIN"/>
    <property type="match status" value="1"/>
</dbReference>